<dbReference type="InterPro" id="IPR050126">
    <property type="entry name" value="Ap4A_hydrolase"/>
</dbReference>
<dbReference type="InterPro" id="IPR029052">
    <property type="entry name" value="Metallo-depent_PP-like"/>
</dbReference>
<dbReference type="EMBL" id="NBBJ01000005">
    <property type="protein sequence ID" value="OWK28612.1"/>
    <property type="molecule type" value="Genomic_DNA"/>
</dbReference>
<evidence type="ECO:0000313" key="3">
    <source>
        <dbReference type="Proteomes" id="UP000197783"/>
    </source>
</evidence>
<dbReference type="RefSeq" id="WP_088334560.1">
    <property type="nucleotide sequence ID" value="NZ_NBBJ01000005.1"/>
</dbReference>
<dbReference type="Proteomes" id="UP000197783">
    <property type="component" value="Unassembled WGS sequence"/>
</dbReference>
<dbReference type="SUPFAM" id="SSF56300">
    <property type="entry name" value="Metallo-dependent phosphatases"/>
    <property type="match status" value="1"/>
</dbReference>
<reference evidence="2 3" key="1">
    <citation type="submission" date="2017-03" db="EMBL/GenBank/DDBJ databases">
        <title>Genome sequence of Sphingomonas mucosissima DSM 17494.</title>
        <authorList>
            <person name="Poehlein A."/>
            <person name="Wuebbeler J.H."/>
            <person name="Steinbuechel A."/>
            <person name="Daniel R."/>
        </authorList>
    </citation>
    <scope>NUCLEOTIDE SEQUENCE [LARGE SCALE GENOMIC DNA]</scope>
    <source>
        <strain evidence="2 3">DSM 17494</strain>
    </source>
</reference>
<proteinExistence type="predicted"/>
<evidence type="ECO:0000313" key="2">
    <source>
        <dbReference type="EMBL" id="OWK28612.1"/>
    </source>
</evidence>
<dbReference type="PANTHER" id="PTHR42850:SF4">
    <property type="entry name" value="ZINC-DEPENDENT ENDOPOLYPHOSPHATASE"/>
    <property type="match status" value="1"/>
</dbReference>
<dbReference type="AlphaFoldDB" id="A0A245ZFT6"/>
<organism evidence="2 3">
    <name type="scientific">Sphingomonas mucosissima</name>
    <dbReference type="NCBI Taxonomy" id="370959"/>
    <lineage>
        <taxon>Bacteria</taxon>
        <taxon>Pseudomonadati</taxon>
        <taxon>Pseudomonadota</taxon>
        <taxon>Alphaproteobacteria</taxon>
        <taxon>Sphingomonadales</taxon>
        <taxon>Sphingomonadaceae</taxon>
        <taxon>Sphingomonas</taxon>
    </lineage>
</organism>
<dbReference type="Pfam" id="PF00149">
    <property type="entry name" value="Metallophos"/>
    <property type="match status" value="1"/>
</dbReference>
<comment type="caution">
    <text evidence="2">The sequence shown here is derived from an EMBL/GenBank/DDBJ whole genome shotgun (WGS) entry which is preliminary data.</text>
</comment>
<dbReference type="PANTHER" id="PTHR42850">
    <property type="entry name" value="METALLOPHOSPHOESTERASE"/>
    <property type="match status" value="1"/>
</dbReference>
<dbReference type="OrthoDB" id="9807890at2"/>
<dbReference type="GO" id="GO:0005737">
    <property type="term" value="C:cytoplasm"/>
    <property type="evidence" value="ECO:0007669"/>
    <property type="project" value="TreeGrafter"/>
</dbReference>
<accession>A0A245ZFT6</accession>
<name>A0A245ZFT6_9SPHN</name>
<sequence>MLSRLFTRRRSEPIAAELPQGRRIYAIGDIHGRLDLLDQLLARIDEDDAKRGSAATGLIFLGDLVDRGPDSAGVVERVRALCAERPDTRCLSGNHEEIFLGAYEGNGELVRLFLRAGGLETLLSYGMDPHEIDVASIPELADMIERAVPREHIAFLRSLHEYLIEGDYLFVHAGIRPGVALEQQTPSDLRWIRQPFLDSAANHGRLVVHGHTITDDVDQRDNRIGIDTGAYRSGRLTAIGLEARERWFLDTAQILEAAAE</sequence>
<dbReference type="EC" id="3.1.3.16" evidence="2"/>
<keyword evidence="3" id="KW-1185">Reference proteome</keyword>
<protein>
    <submittedName>
        <fullName evidence="2">Serine/threonine-protein phosphatase 2</fullName>
        <ecNumber evidence="2">3.1.3.16</ecNumber>
    </submittedName>
</protein>
<dbReference type="GO" id="GO:0008803">
    <property type="term" value="F:bis(5'-nucleosyl)-tetraphosphatase (symmetrical) activity"/>
    <property type="evidence" value="ECO:0007669"/>
    <property type="project" value="TreeGrafter"/>
</dbReference>
<keyword evidence="2" id="KW-0378">Hydrolase</keyword>
<dbReference type="GO" id="GO:0110154">
    <property type="term" value="P:RNA decapping"/>
    <property type="evidence" value="ECO:0007669"/>
    <property type="project" value="TreeGrafter"/>
</dbReference>
<dbReference type="CDD" id="cd00144">
    <property type="entry name" value="MPP_PPP_family"/>
    <property type="match status" value="1"/>
</dbReference>
<dbReference type="GO" id="GO:0004722">
    <property type="term" value="F:protein serine/threonine phosphatase activity"/>
    <property type="evidence" value="ECO:0007669"/>
    <property type="project" value="UniProtKB-EC"/>
</dbReference>
<evidence type="ECO:0000259" key="1">
    <source>
        <dbReference type="Pfam" id="PF00149"/>
    </source>
</evidence>
<dbReference type="Gene3D" id="3.60.21.10">
    <property type="match status" value="1"/>
</dbReference>
<dbReference type="InterPro" id="IPR004843">
    <property type="entry name" value="Calcineurin-like_PHP"/>
</dbReference>
<gene>
    <name evidence="2" type="primary">pphB</name>
    <name evidence="2" type="ORF">SPMU_28740</name>
</gene>
<feature type="domain" description="Calcineurin-like phosphoesterase" evidence="1">
    <location>
        <begin position="23"/>
        <end position="212"/>
    </location>
</feature>